<reference evidence="2 3" key="1">
    <citation type="journal article" date="2013" name="Proc. Natl. Acad. Sci. U.S.A.">
        <title>Fine-scale variation in meiotic recombination in Mimulus inferred from population shotgun sequencing.</title>
        <authorList>
            <person name="Hellsten U."/>
            <person name="Wright K.M."/>
            <person name="Jenkins J."/>
            <person name="Shu S."/>
            <person name="Yuan Y."/>
            <person name="Wessler S.R."/>
            <person name="Schmutz J."/>
            <person name="Willis J.H."/>
            <person name="Rokhsar D.S."/>
        </authorList>
    </citation>
    <scope>NUCLEOTIDE SEQUENCE [LARGE SCALE GENOMIC DNA]</scope>
    <source>
        <strain evidence="3">cv. DUN x IM62</strain>
    </source>
</reference>
<gene>
    <name evidence="2" type="ORF">MIMGU_mgv1a010622mg</name>
</gene>
<dbReference type="Proteomes" id="UP000030748">
    <property type="component" value="Unassembled WGS sequence"/>
</dbReference>
<protein>
    <submittedName>
        <fullName evidence="2">Uncharacterized protein</fullName>
    </submittedName>
</protein>
<name>A0A022RH41_ERYGU</name>
<feature type="compositionally biased region" description="Basic and acidic residues" evidence="1">
    <location>
        <begin position="162"/>
        <end position="179"/>
    </location>
</feature>
<dbReference type="AlphaFoldDB" id="A0A022RH41"/>
<accession>A0A022RH41</accession>
<feature type="compositionally biased region" description="Low complexity" evidence="1">
    <location>
        <begin position="1"/>
        <end position="18"/>
    </location>
</feature>
<dbReference type="EMBL" id="KI630450">
    <property type="protein sequence ID" value="EYU39314.1"/>
    <property type="molecule type" value="Genomic_DNA"/>
</dbReference>
<dbReference type="eggNOG" id="ENOG502SDAZ">
    <property type="taxonomic scope" value="Eukaryota"/>
</dbReference>
<evidence type="ECO:0000313" key="2">
    <source>
        <dbReference type="EMBL" id="EYU39314.1"/>
    </source>
</evidence>
<sequence>MREPSSTSSGSDGPRSSSKACRRSVPGNKRGKFLRARGGGYVGRNSPRSKEAKNPVKVKPPLLERDTILTEFDLQVIGDKFNLEDGIVFAVPAKGHRLAEPPTGFFTVYVAHLSAGLTIPPHPLLIEICTDNGISMAQLTPSAILFFRGGKIDFASIRAKKQKQETESRPTRVDTLKVGDDDDDDDDDGLQRRNNCFEEEVIQGLEKRPGGESSACTRGGKGLFLSEVNGVETLWDPSDDDFAVARTRAVSTEYDMCRLSKKPIDQLIAAIHANSARVSSVHYSQFASITCLFTHLILDGLSPLMHN</sequence>
<evidence type="ECO:0000313" key="3">
    <source>
        <dbReference type="Proteomes" id="UP000030748"/>
    </source>
</evidence>
<evidence type="ECO:0000256" key="1">
    <source>
        <dbReference type="SAM" id="MobiDB-lite"/>
    </source>
</evidence>
<organism evidence="2 3">
    <name type="scientific">Erythranthe guttata</name>
    <name type="common">Yellow monkey flower</name>
    <name type="synonym">Mimulus guttatus</name>
    <dbReference type="NCBI Taxonomy" id="4155"/>
    <lineage>
        <taxon>Eukaryota</taxon>
        <taxon>Viridiplantae</taxon>
        <taxon>Streptophyta</taxon>
        <taxon>Embryophyta</taxon>
        <taxon>Tracheophyta</taxon>
        <taxon>Spermatophyta</taxon>
        <taxon>Magnoliopsida</taxon>
        <taxon>eudicotyledons</taxon>
        <taxon>Gunneridae</taxon>
        <taxon>Pentapetalae</taxon>
        <taxon>asterids</taxon>
        <taxon>lamiids</taxon>
        <taxon>Lamiales</taxon>
        <taxon>Phrymaceae</taxon>
        <taxon>Erythranthe</taxon>
    </lineage>
</organism>
<feature type="region of interest" description="Disordered" evidence="1">
    <location>
        <begin position="161"/>
        <end position="191"/>
    </location>
</feature>
<feature type="region of interest" description="Disordered" evidence="1">
    <location>
        <begin position="1"/>
        <end position="58"/>
    </location>
</feature>
<proteinExistence type="predicted"/>
<keyword evidence="3" id="KW-1185">Reference proteome</keyword>